<sequence length="14" mass="1554">IVVKASLRRRLGDA</sequence>
<comment type="caution">
    <text evidence="1">The sequence shown here is derived from an EMBL/GenBank/DDBJ whole genome shotgun (WGS) entry which is preliminary data.</text>
</comment>
<organism evidence="1">
    <name type="scientific">Zea mays</name>
    <name type="common">Maize</name>
    <dbReference type="NCBI Taxonomy" id="4577"/>
    <lineage>
        <taxon>Eukaryota</taxon>
        <taxon>Viridiplantae</taxon>
        <taxon>Streptophyta</taxon>
        <taxon>Embryophyta</taxon>
        <taxon>Tracheophyta</taxon>
        <taxon>Spermatophyta</taxon>
        <taxon>Magnoliopsida</taxon>
        <taxon>Liliopsida</taxon>
        <taxon>Poales</taxon>
        <taxon>Poaceae</taxon>
        <taxon>PACMAD clade</taxon>
        <taxon>Panicoideae</taxon>
        <taxon>Andropogonodae</taxon>
        <taxon>Andropogoneae</taxon>
        <taxon>Tripsacinae</taxon>
        <taxon>Zea</taxon>
    </lineage>
</organism>
<evidence type="ECO:0000313" key="1">
    <source>
        <dbReference type="EMBL" id="PWZ25684.1"/>
    </source>
</evidence>
<feature type="non-terminal residue" evidence="1">
    <location>
        <position position="1"/>
    </location>
</feature>
<gene>
    <name evidence="1" type="ORF">Zm00014a_019566</name>
</gene>
<accession>A0A3L6EX92</accession>
<reference evidence="1" key="1">
    <citation type="journal article" date="2018" name="Nat. Genet.">
        <title>Extensive intraspecific gene order and gene structural variations between Mo17 and other maize genomes.</title>
        <authorList>
            <person name="Sun S."/>
            <person name="Zhou Y."/>
            <person name="Chen J."/>
            <person name="Shi J."/>
            <person name="Zhao H."/>
            <person name="Zhao H."/>
            <person name="Song W."/>
            <person name="Zhang M."/>
            <person name="Cui Y."/>
            <person name="Dong X."/>
            <person name="Liu H."/>
            <person name="Ma X."/>
            <person name="Jiao Y."/>
            <person name="Wang B."/>
            <person name="Wei X."/>
            <person name="Stein J.C."/>
            <person name="Glaubitz J.C."/>
            <person name="Lu F."/>
            <person name="Yu G."/>
            <person name="Liang C."/>
            <person name="Fengler K."/>
            <person name="Li B."/>
            <person name="Rafalski A."/>
            <person name="Schnable P.S."/>
            <person name="Ware D.H."/>
            <person name="Buckler E.S."/>
            <person name="Lai J."/>
        </authorList>
    </citation>
    <scope>NUCLEOTIDE SEQUENCE [LARGE SCALE GENOMIC DNA]</scope>
    <source>
        <tissue evidence="1">Seedling</tissue>
    </source>
</reference>
<protein>
    <submittedName>
        <fullName evidence="1">Uncharacterized protein</fullName>
    </submittedName>
</protein>
<dbReference type="EMBL" id="NCVQ01000005">
    <property type="protein sequence ID" value="PWZ25684.1"/>
    <property type="molecule type" value="Genomic_DNA"/>
</dbReference>
<name>A0A3L6EX92_MAIZE</name>
<proteinExistence type="predicted"/>
<dbReference type="Proteomes" id="UP000251960">
    <property type="component" value="Chromosome 4"/>
</dbReference>